<gene>
    <name evidence="1" type="primary">gntT</name>
    <name evidence="1" type="ORF">HMPREF0765_0263</name>
</gene>
<dbReference type="Pfam" id="PF02447">
    <property type="entry name" value="GntP_permease"/>
    <property type="match status" value="1"/>
</dbReference>
<organism evidence="1 2">
    <name type="scientific">Sphingobacterium spiritivorum ATCC 33300</name>
    <dbReference type="NCBI Taxonomy" id="525372"/>
    <lineage>
        <taxon>Bacteria</taxon>
        <taxon>Pseudomonadati</taxon>
        <taxon>Bacteroidota</taxon>
        <taxon>Sphingobacteriia</taxon>
        <taxon>Sphingobacteriales</taxon>
        <taxon>Sphingobacteriaceae</taxon>
        <taxon>Sphingobacterium</taxon>
    </lineage>
</organism>
<evidence type="ECO:0000313" key="2">
    <source>
        <dbReference type="Proteomes" id="UP000006241"/>
    </source>
</evidence>
<dbReference type="AlphaFoldDB" id="C2FSF7"/>
<name>C2FSF7_SPHSI</name>
<dbReference type="EMBL" id="ACHB01000004">
    <property type="protein sequence ID" value="EEI94147.1"/>
    <property type="molecule type" value="Genomic_DNA"/>
</dbReference>
<dbReference type="GO" id="GO:0005886">
    <property type="term" value="C:plasma membrane"/>
    <property type="evidence" value="ECO:0007669"/>
    <property type="project" value="TreeGrafter"/>
</dbReference>
<accession>C2FSF7</accession>
<proteinExistence type="predicted"/>
<reference evidence="1 2" key="1">
    <citation type="submission" date="2009-01" db="EMBL/GenBank/DDBJ databases">
        <authorList>
            <person name="Qin X."/>
            <person name="Bachman B."/>
            <person name="Battles P."/>
            <person name="Bell A."/>
            <person name="Bess C."/>
            <person name="Bickham C."/>
            <person name="Chaboub L."/>
            <person name="Chen D."/>
            <person name="Coyle M."/>
            <person name="Deiros D.R."/>
            <person name="Dinh H."/>
            <person name="Forbes L."/>
            <person name="Fowler G."/>
            <person name="Francisco L."/>
            <person name="Fu Q."/>
            <person name="Gubbala S."/>
            <person name="Hale W."/>
            <person name="Han Y."/>
            <person name="Hemphill L."/>
            <person name="Highlander S.K."/>
            <person name="Hirani K."/>
            <person name="Hogues M."/>
            <person name="Jackson L."/>
            <person name="Jakkamsetti A."/>
            <person name="Javaid M."/>
            <person name="Jiang H."/>
            <person name="Korchina V."/>
            <person name="Kovar C."/>
            <person name="Lara F."/>
            <person name="Lee S."/>
            <person name="Mata R."/>
            <person name="Mathew T."/>
            <person name="Moen C."/>
            <person name="Morales K."/>
            <person name="Munidasa M."/>
            <person name="Nazareth L."/>
            <person name="Ngo R."/>
            <person name="Nguyen L."/>
            <person name="Okwuonu G."/>
            <person name="Ongeri F."/>
            <person name="Patil S."/>
            <person name="Petrosino J."/>
            <person name="Pham C."/>
            <person name="Pham P."/>
            <person name="Pu L.-L."/>
            <person name="Puazo M."/>
            <person name="Raj R."/>
            <person name="Reid J."/>
            <person name="Rouhana J."/>
            <person name="Saada N."/>
            <person name="Shang Y."/>
            <person name="Simmons D."/>
            <person name="Thornton R."/>
            <person name="Warren J."/>
            <person name="Weissenberger G."/>
            <person name="Zhang J."/>
            <person name="Zhang L."/>
            <person name="Zhou C."/>
            <person name="Zhu D."/>
            <person name="Muzny D."/>
            <person name="Worley K."/>
            <person name="Gibbs R."/>
        </authorList>
    </citation>
    <scope>NUCLEOTIDE SEQUENCE [LARGE SCALE GENOMIC DNA]</scope>
    <source>
        <strain evidence="1 2">ATCC 33300</strain>
    </source>
</reference>
<sequence length="98" mass="10373">MNILILSLCIIVLVLQIVRFKINPFIAFITTSLLAGLTLGVPVEKLADTIQKGFGDMLGSITLIIIFGTCIGKLTVSSGAASVIADTVMKWTGKSMCV</sequence>
<dbReference type="InterPro" id="IPR003474">
    <property type="entry name" value="Glcn_transporter"/>
</dbReference>
<dbReference type="GO" id="GO:0015128">
    <property type="term" value="F:gluconate transmembrane transporter activity"/>
    <property type="evidence" value="ECO:0007669"/>
    <property type="project" value="InterPro"/>
</dbReference>
<dbReference type="PANTHER" id="PTHR30354:SF11">
    <property type="entry name" value="PERMEASE"/>
    <property type="match status" value="1"/>
</dbReference>
<dbReference type="PANTHER" id="PTHR30354">
    <property type="entry name" value="GNT FAMILY GLUCONATE TRANSPORTER"/>
    <property type="match status" value="1"/>
</dbReference>
<dbReference type="Proteomes" id="UP000006241">
    <property type="component" value="Unassembled WGS sequence"/>
</dbReference>
<comment type="caution">
    <text evidence="1">The sequence shown here is derived from an EMBL/GenBank/DDBJ whole genome shotgun (WGS) entry which is preliminary data.</text>
</comment>
<evidence type="ECO:0000313" key="1">
    <source>
        <dbReference type="EMBL" id="EEI94147.1"/>
    </source>
</evidence>
<dbReference type="HOGENOM" id="CLU_159238_1_0_10"/>
<protein>
    <submittedName>
        <fullName evidence="1">High-affinity gluconate transporter GntT</fullName>
    </submittedName>
</protein>